<name>A0ABV5HS12_9VIBR</name>
<dbReference type="InterPro" id="IPR036388">
    <property type="entry name" value="WH-like_DNA-bd_sf"/>
</dbReference>
<feature type="domain" description="HTH lysR-type" evidence="5">
    <location>
        <begin position="1"/>
        <end position="59"/>
    </location>
</feature>
<keyword evidence="2" id="KW-0805">Transcription regulation</keyword>
<dbReference type="RefSeq" id="WP_390195061.1">
    <property type="nucleotide sequence ID" value="NZ_JBHMEP010000006.1"/>
</dbReference>
<dbReference type="PROSITE" id="PS50931">
    <property type="entry name" value="HTH_LYSR"/>
    <property type="match status" value="1"/>
</dbReference>
<dbReference type="InterPro" id="IPR000847">
    <property type="entry name" value="LysR_HTH_N"/>
</dbReference>
<protein>
    <submittedName>
        <fullName evidence="6">LysR family transcriptional regulator</fullName>
    </submittedName>
</protein>
<dbReference type="Pfam" id="PF00126">
    <property type="entry name" value="HTH_1"/>
    <property type="match status" value="1"/>
</dbReference>
<dbReference type="InterPro" id="IPR036390">
    <property type="entry name" value="WH_DNA-bd_sf"/>
</dbReference>
<dbReference type="SUPFAM" id="SSF46785">
    <property type="entry name" value="Winged helix' DNA-binding domain"/>
    <property type="match status" value="1"/>
</dbReference>
<proteinExistence type="inferred from homology"/>
<evidence type="ECO:0000259" key="5">
    <source>
        <dbReference type="PROSITE" id="PS50931"/>
    </source>
</evidence>
<evidence type="ECO:0000256" key="2">
    <source>
        <dbReference type="ARBA" id="ARBA00023015"/>
    </source>
</evidence>
<evidence type="ECO:0000313" key="7">
    <source>
        <dbReference type="Proteomes" id="UP001589645"/>
    </source>
</evidence>
<dbReference type="PANTHER" id="PTHR30537">
    <property type="entry name" value="HTH-TYPE TRANSCRIPTIONAL REGULATOR"/>
    <property type="match status" value="1"/>
</dbReference>
<dbReference type="InterPro" id="IPR005119">
    <property type="entry name" value="LysR_subst-bd"/>
</dbReference>
<evidence type="ECO:0000256" key="4">
    <source>
        <dbReference type="ARBA" id="ARBA00023163"/>
    </source>
</evidence>
<organism evidence="6 7">
    <name type="scientific">Vibrio olivae</name>
    <dbReference type="NCBI Taxonomy" id="1243002"/>
    <lineage>
        <taxon>Bacteria</taxon>
        <taxon>Pseudomonadati</taxon>
        <taxon>Pseudomonadota</taxon>
        <taxon>Gammaproteobacteria</taxon>
        <taxon>Vibrionales</taxon>
        <taxon>Vibrionaceae</taxon>
        <taxon>Vibrio</taxon>
    </lineage>
</organism>
<reference evidence="6 7" key="1">
    <citation type="submission" date="2024-09" db="EMBL/GenBank/DDBJ databases">
        <authorList>
            <person name="Sun Q."/>
            <person name="Mori K."/>
        </authorList>
    </citation>
    <scope>NUCLEOTIDE SEQUENCE [LARGE SCALE GENOMIC DNA]</scope>
    <source>
        <strain evidence="6 7">CECT 8064</strain>
    </source>
</reference>
<evidence type="ECO:0000256" key="3">
    <source>
        <dbReference type="ARBA" id="ARBA00023125"/>
    </source>
</evidence>
<keyword evidence="7" id="KW-1185">Reference proteome</keyword>
<dbReference type="CDD" id="cd08422">
    <property type="entry name" value="PBP2_CrgA_like"/>
    <property type="match status" value="1"/>
</dbReference>
<dbReference type="Pfam" id="PF03466">
    <property type="entry name" value="LysR_substrate"/>
    <property type="match status" value="1"/>
</dbReference>
<sequence>MDRIAGIRVFVEVVNLGSLTAAANKLGISKSMATRHIASLEKSFGTKLLYRSSRNLTMTSTGESILPYCRQMLAVNDDITYLTSDTHREPHGTIRLACSVSFGHSYVARAVRRFLAHYPKISVDLTLTDRHIDPAKERFDATIQIGNVHDTNLVARLIGRCASIIAASPRYLEQQGTPYQPTDLMQHNCLTHSNLGHTWRLLRTEGKETDEQLEIPISGQLASNDAMILLQATLAGEGISCLPTFVVDPYIKQQQLVPLIEDYSFEQLGVYLLYPSRKYLTHAVHQLIDFLVDDFNQAIF</sequence>
<dbReference type="InterPro" id="IPR058163">
    <property type="entry name" value="LysR-type_TF_proteobact-type"/>
</dbReference>
<comment type="caution">
    <text evidence="6">The sequence shown here is derived from an EMBL/GenBank/DDBJ whole genome shotgun (WGS) entry which is preliminary data.</text>
</comment>
<dbReference type="Proteomes" id="UP001589645">
    <property type="component" value="Unassembled WGS sequence"/>
</dbReference>
<comment type="similarity">
    <text evidence="1">Belongs to the LysR transcriptional regulatory family.</text>
</comment>
<dbReference type="PANTHER" id="PTHR30537:SF35">
    <property type="entry name" value="TRANSCRIPTIONAL REGULATORY PROTEIN"/>
    <property type="match status" value="1"/>
</dbReference>
<accession>A0ABV5HS12</accession>
<keyword evidence="3" id="KW-0238">DNA-binding</keyword>
<dbReference type="Gene3D" id="3.40.190.290">
    <property type="match status" value="1"/>
</dbReference>
<evidence type="ECO:0000256" key="1">
    <source>
        <dbReference type="ARBA" id="ARBA00009437"/>
    </source>
</evidence>
<dbReference type="EMBL" id="JBHMEP010000006">
    <property type="protein sequence ID" value="MFB9136697.1"/>
    <property type="molecule type" value="Genomic_DNA"/>
</dbReference>
<evidence type="ECO:0000313" key="6">
    <source>
        <dbReference type="EMBL" id="MFB9136697.1"/>
    </source>
</evidence>
<gene>
    <name evidence="6" type="ORF">ACFFUV_17145</name>
</gene>
<dbReference type="Gene3D" id="1.10.10.10">
    <property type="entry name" value="Winged helix-like DNA-binding domain superfamily/Winged helix DNA-binding domain"/>
    <property type="match status" value="1"/>
</dbReference>
<keyword evidence="4" id="KW-0804">Transcription</keyword>
<dbReference type="SUPFAM" id="SSF53850">
    <property type="entry name" value="Periplasmic binding protein-like II"/>
    <property type="match status" value="1"/>
</dbReference>